<organism evidence="1 2">
    <name type="scientific">Eumeta variegata</name>
    <name type="common">Bagworm moth</name>
    <name type="synonym">Eumeta japonica</name>
    <dbReference type="NCBI Taxonomy" id="151549"/>
    <lineage>
        <taxon>Eukaryota</taxon>
        <taxon>Metazoa</taxon>
        <taxon>Ecdysozoa</taxon>
        <taxon>Arthropoda</taxon>
        <taxon>Hexapoda</taxon>
        <taxon>Insecta</taxon>
        <taxon>Pterygota</taxon>
        <taxon>Neoptera</taxon>
        <taxon>Endopterygota</taxon>
        <taxon>Lepidoptera</taxon>
        <taxon>Glossata</taxon>
        <taxon>Ditrysia</taxon>
        <taxon>Tineoidea</taxon>
        <taxon>Psychidae</taxon>
        <taxon>Oiketicinae</taxon>
        <taxon>Eumeta</taxon>
    </lineage>
</organism>
<comment type="caution">
    <text evidence="1">The sequence shown here is derived from an EMBL/GenBank/DDBJ whole genome shotgun (WGS) entry which is preliminary data.</text>
</comment>
<reference evidence="1 2" key="1">
    <citation type="journal article" date="2019" name="Commun. Biol.">
        <title>The bagworm genome reveals a unique fibroin gene that provides high tensile strength.</title>
        <authorList>
            <person name="Kono N."/>
            <person name="Nakamura H."/>
            <person name="Ohtoshi R."/>
            <person name="Tomita M."/>
            <person name="Numata K."/>
            <person name="Arakawa K."/>
        </authorList>
    </citation>
    <scope>NUCLEOTIDE SEQUENCE [LARGE SCALE GENOMIC DNA]</scope>
</reference>
<evidence type="ECO:0000313" key="2">
    <source>
        <dbReference type="Proteomes" id="UP000299102"/>
    </source>
</evidence>
<sequence length="166" mass="18751">MCMMKVLCRAYTRQTTGAYPLAYFLVPSLPHTGPQRVPLNIAMSSMRVHTQGDGLACSPRHGSSDLKLTLKICIKDRHKTSIAAADDRPEPPPPRREWSCSNWIKDNSTSSVSFGIRYSMHLRVQYLYSAWDVFTDAHINGFSATQPKAATANPSRKQWSYWAMTR</sequence>
<keyword evidence="2" id="KW-1185">Reference proteome</keyword>
<dbReference type="EMBL" id="BGZK01000419">
    <property type="protein sequence ID" value="GBP42496.1"/>
    <property type="molecule type" value="Genomic_DNA"/>
</dbReference>
<protein>
    <submittedName>
        <fullName evidence="1">Uncharacterized protein</fullName>
    </submittedName>
</protein>
<dbReference type="Proteomes" id="UP000299102">
    <property type="component" value="Unassembled WGS sequence"/>
</dbReference>
<proteinExistence type="predicted"/>
<accession>A0A4C1VTL3</accession>
<gene>
    <name evidence="1" type="ORF">EVAR_29300_1</name>
</gene>
<name>A0A4C1VTL3_EUMVA</name>
<evidence type="ECO:0000313" key="1">
    <source>
        <dbReference type="EMBL" id="GBP42496.1"/>
    </source>
</evidence>
<dbReference type="AlphaFoldDB" id="A0A4C1VTL3"/>